<feature type="transmembrane region" description="Helical" evidence="1">
    <location>
        <begin position="155"/>
        <end position="177"/>
    </location>
</feature>
<feature type="transmembrane region" description="Helical" evidence="1">
    <location>
        <begin position="39"/>
        <end position="59"/>
    </location>
</feature>
<evidence type="ECO:0000313" key="2">
    <source>
        <dbReference type="EMBL" id="ACV07518.1"/>
    </source>
</evidence>
<feature type="transmembrane region" description="Helical" evidence="1">
    <location>
        <begin position="110"/>
        <end position="135"/>
    </location>
</feature>
<feature type="transmembrane region" description="Helical" evidence="1">
    <location>
        <begin position="79"/>
        <end position="98"/>
    </location>
</feature>
<reference evidence="2 3" key="1">
    <citation type="journal article" date="2009" name="Stand. Genomic Sci.">
        <title>Complete genome sequence of Kytococcus sedentarius type strain (541).</title>
        <authorList>
            <person name="Sims D."/>
            <person name="Brettin T."/>
            <person name="Detter J.C."/>
            <person name="Han C."/>
            <person name="Lapidus A."/>
            <person name="Copeland A."/>
            <person name="Glavina Del Rio T."/>
            <person name="Nolan M."/>
            <person name="Chen F."/>
            <person name="Lucas S."/>
            <person name="Tice H."/>
            <person name="Cheng J.F."/>
            <person name="Bruce D."/>
            <person name="Goodwin L."/>
            <person name="Pitluck S."/>
            <person name="Ovchinnikova G."/>
            <person name="Pati A."/>
            <person name="Ivanova N."/>
            <person name="Mavrommatis K."/>
            <person name="Chen A."/>
            <person name="Palaniappan K."/>
            <person name="D'haeseleer P."/>
            <person name="Chain P."/>
            <person name="Bristow J."/>
            <person name="Eisen J.A."/>
            <person name="Markowitz V."/>
            <person name="Hugenholtz P."/>
            <person name="Schneider S."/>
            <person name="Goker M."/>
            <person name="Pukall R."/>
            <person name="Kyrpides N.C."/>
            <person name="Klenk H.P."/>
        </authorList>
    </citation>
    <scope>NUCLEOTIDE SEQUENCE [LARGE SCALE GENOMIC DNA]</scope>
    <source>
        <strain evidence="3">ATCC 14392 / DSM 20547 / JCM 11482 / CCUG 33030 / NBRC 15357 / NCTC 11040 / CCM 314 / 541</strain>
    </source>
</reference>
<name>C7NGA9_KYTSD</name>
<keyword evidence="3" id="KW-1185">Reference proteome</keyword>
<organism evidence="2 3">
    <name type="scientific">Kytococcus sedentarius (strain ATCC 14392 / DSM 20547 / JCM 11482 / CCUG 33030 / NBRC 15357 / NCTC 11040 / CCM 314 / 541)</name>
    <name type="common">Micrococcus sedentarius</name>
    <dbReference type="NCBI Taxonomy" id="478801"/>
    <lineage>
        <taxon>Bacteria</taxon>
        <taxon>Bacillati</taxon>
        <taxon>Actinomycetota</taxon>
        <taxon>Actinomycetes</taxon>
        <taxon>Micrococcales</taxon>
        <taxon>Kytococcaceae</taxon>
        <taxon>Kytococcus</taxon>
    </lineage>
</organism>
<dbReference type="Pfam" id="PF11139">
    <property type="entry name" value="SfLAP"/>
    <property type="match status" value="1"/>
</dbReference>
<evidence type="ECO:0008006" key="4">
    <source>
        <dbReference type="Google" id="ProtNLM"/>
    </source>
</evidence>
<dbReference type="eggNOG" id="COG0785">
    <property type="taxonomic scope" value="Bacteria"/>
</dbReference>
<keyword evidence="1" id="KW-1133">Transmembrane helix</keyword>
<keyword evidence="1" id="KW-0472">Membrane</keyword>
<proteinExistence type="predicted"/>
<dbReference type="RefSeq" id="WP_015780444.1">
    <property type="nucleotide sequence ID" value="NC_013169.1"/>
</dbReference>
<evidence type="ECO:0000313" key="3">
    <source>
        <dbReference type="Proteomes" id="UP000006666"/>
    </source>
</evidence>
<dbReference type="STRING" id="478801.Ksed_25550"/>
<keyword evidence="1" id="KW-0812">Transmembrane</keyword>
<protein>
    <recommendedName>
        <fullName evidence="4">Sap, sulfolipid-1-addressing protein</fullName>
    </recommendedName>
</protein>
<feature type="transmembrane region" description="Helical" evidence="1">
    <location>
        <begin position="6"/>
        <end position="27"/>
    </location>
</feature>
<feature type="transmembrane region" description="Helical" evidence="1">
    <location>
        <begin position="198"/>
        <end position="218"/>
    </location>
</feature>
<dbReference type="EMBL" id="CP001686">
    <property type="protein sequence ID" value="ACV07518.1"/>
    <property type="molecule type" value="Genomic_DNA"/>
</dbReference>
<evidence type="ECO:0000256" key="1">
    <source>
        <dbReference type="SAM" id="Phobius"/>
    </source>
</evidence>
<accession>C7NGA9</accession>
<dbReference type="InterPro" id="IPR021315">
    <property type="entry name" value="Gap/Sap"/>
</dbReference>
<dbReference type="KEGG" id="kse:Ksed_25550"/>
<sequence>MGDLLALAGLALLDSLSVGTLVIPLALVVSRRRVDVGPLTVYLVTVVAIYFALGVALVVGIEALTGPFLRAFETEPAQWVKLALGVVLLAFGILAPTPRTRTGPRPAPQSLAPAAMVALGAGAALTEAATMVPYLAGTAIISGMEIGWPVRLLVLAGYCLVMILPALVLIGLAGAVGDRVWPRLERFIPVLEREARTTLLWIAAIAGGWMAVSAWGALSGG</sequence>
<gene>
    <name evidence="2" type="ordered locus">Ksed_25550</name>
</gene>
<dbReference type="Proteomes" id="UP000006666">
    <property type="component" value="Chromosome"/>
</dbReference>
<dbReference type="AlphaFoldDB" id="C7NGA9"/>
<dbReference type="HOGENOM" id="CLU_082333_0_0_11"/>